<evidence type="ECO:0000313" key="4">
    <source>
        <dbReference type="EMBL" id="TWR31620.1"/>
    </source>
</evidence>
<comment type="caution">
    <text evidence="4">The sequence shown here is derived from an EMBL/GenBank/DDBJ whole genome shotgun (WGS) entry which is preliminary data.</text>
</comment>
<dbReference type="InterPro" id="IPR019734">
    <property type="entry name" value="TPR_rpt"/>
</dbReference>
<evidence type="ECO:0000256" key="2">
    <source>
        <dbReference type="ARBA" id="ARBA00022803"/>
    </source>
</evidence>
<feature type="domain" description="EMC2 TPR-like" evidence="3">
    <location>
        <begin position="103"/>
        <end position="191"/>
    </location>
</feature>
<keyword evidence="5" id="KW-1185">Reference proteome</keyword>
<dbReference type="Pfam" id="PF13181">
    <property type="entry name" value="TPR_8"/>
    <property type="match status" value="1"/>
</dbReference>
<dbReference type="Gene3D" id="1.25.40.10">
    <property type="entry name" value="Tetratricopeptide repeat domain"/>
    <property type="match status" value="3"/>
</dbReference>
<dbReference type="SMART" id="SM00028">
    <property type="entry name" value="TPR"/>
    <property type="match status" value="5"/>
</dbReference>
<dbReference type="EMBL" id="VOEJ01000001">
    <property type="protein sequence ID" value="TWR31620.1"/>
    <property type="molecule type" value="Genomic_DNA"/>
</dbReference>
<dbReference type="AlphaFoldDB" id="A0A563UJQ8"/>
<dbReference type="InterPro" id="IPR051012">
    <property type="entry name" value="CellSynth/LPSAsmb/PSIAsmb"/>
</dbReference>
<dbReference type="InterPro" id="IPR011990">
    <property type="entry name" value="TPR-like_helical_dom_sf"/>
</dbReference>
<dbReference type="RefSeq" id="WP_146380518.1">
    <property type="nucleotide sequence ID" value="NZ_VOEJ01000001.1"/>
</dbReference>
<evidence type="ECO:0000313" key="5">
    <source>
        <dbReference type="Proteomes" id="UP000320042"/>
    </source>
</evidence>
<keyword evidence="2" id="KW-0802">TPR repeat</keyword>
<dbReference type="PANTHER" id="PTHR45586:SF15">
    <property type="entry name" value="TPR REPEAT-CONTAINING PROTEIN YPIA"/>
    <property type="match status" value="1"/>
</dbReference>
<dbReference type="Proteomes" id="UP000320042">
    <property type="component" value="Unassembled WGS sequence"/>
</dbReference>
<proteinExistence type="predicted"/>
<protein>
    <recommendedName>
        <fullName evidence="3">EMC2 TPR-like domain-containing protein</fullName>
    </recommendedName>
</protein>
<gene>
    <name evidence="4" type="ORF">FPZ43_03875</name>
</gene>
<evidence type="ECO:0000259" key="3">
    <source>
        <dbReference type="Pfam" id="PF22890"/>
    </source>
</evidence>
<accession>A0A563UJQ8</accession>
<reference evidence="4 5" key="1">
    <citation type="submission" date="2019-07" db="EMBL/GenBank/DDBJ databases">
        <authorList>
            <person name="Kim J."/>
        </authorList>
    </citation>
    <scope>NUCLEOTIDE SEQUENCE [LARGE SCALE GENOMIC DNA]</scope>
    <source>
        <strain evidence="5">dk17</strain>
    </source>
</reference>
<dbReference type="PANTHER" id="PTHR45586">
    <property type="entry name" value="TPR REPEAT-CONTAINING PROTEIN PA4667"/>
    <property type="match status" value="1"/>
</dbReference>
<sequence>MKTFSLLSILIILYINCLSQDNKKIDDARLLEYYQNQKFAEAADYLKGIYAEPFTDLKALSQLAYTSNMAGRLVEAEKYYLQVYSIDSTNTGTLFSLGSINLRRGNNVKAEKYYREIISRDSLNFIAYKQLATISGDKNDIASKIAYLQRANKLNPADAEVASDLSDLYVAIKFTDQAARVLNTAIAADPENIVLLQSLMKLISTQKKWPETVEVCNKLLKAGNESAEVFSKLGIAYYNLKQYSCGAETFAQIDKEKQNESIFYFAAMCYKELKDQNWAIYYLNKAIVDGISPNIASYYGEIADSNEKKKRFKKAIESYQKAFQFDAYPMLYYSLASLYESELKDRVNAAKYYKKYIAAKPPLDKQQKYIEYAKSRITAAR</sequence>
<keyword evidence="1" id="KW-0677">Repeat</keyword>
<dbReference type="Pfam" id="PF22890">
    <property type="entry name" value="TPR_EMC2"/>
    <property type="match status" value="1"/>
</dbReference>
<dbReference type="SUPFAM" id="SSF48452">
    <property type="entry name" value="TPR-like"/>
    <property type="match status" value="2"/>
</dbReference>
<name>A0A563UJQ8_9SPHI</name>
<dbReference type="InterPro" id="IPR055217">
    <property type="entry name" value="TPR_EMC2"/>
</dbReference>
<organism evidence="4 5">
    <name type="scientific">Mucilaginibacter pallidiroseus</name>
    <dbReference type="NCBI Taxonomy" id="2599295"/>
    <lineage>
        <taxon>Bacteria</taxon>
        <taxon>Pseudomonadati</taxon>
        <taxon>Bacteroidota</taxon>
        <taxon>Sphingobacteriia</taxon>
        <taxon>Sphingobacteriales</taxon>
        <taxon>Sphingobacteriaceae</taxon>
        <taxon>Mucilaginibacter</taxon>
    </lineage>
</organism>
<dbReference type="OrthoDB" id="1221582at2"/>
<evidence type="ECO:0000256" key="1">
    <source>
        <dbReference type="ARBA" id="ARBA00022737"/>
    </source>
</evidence>